<sequence length="105" mass="11564">MDAGKTFDVSSAVAEILAQPVRFEHAEIDLASLSSQIRGRSKLTFHYVAAMTRANARRPLLLARQSDGSLILLDGRHRAARSLQLGYVQAAAWILSPDQLSKFSR</sequence>
<organism evidence="1 2">
    <name type="scientific">Methylocystis heyeri</name>
    <dbReference type="NCBI Taxonomy" id="391905"/>
    <lineage>
        <taxon>Bacteria</taxon>
        <taxon>Pseudomonadati</taxon>
        <taxon>Pseudomonadota</taxon>
        <taxon>Alphaproteobacteria</taxon>
        <taxon>Hyphomicrobiales</taxon>
        <taxon>Methylocystaceae</taxon>
        <taxon>Methylocystis</taxon>
    </lineage>
</organism>
<keyword evidence="2" id="KW-1185">Reference proteome</keyword>
<evidence type="ECO:0008006" key="3">
    <source>
        <dbReference type="Google" id="ProtNLM"/>
    </source>
</evidence>
<dbReference type="Proteomes" id="UP000309061">
    <property type="component" value="Chromosome"/>
</dbReference>
<name>A0A6B8KEH2_9HYPH</name>
<proteinExistence type="predicted"/>
<dbReference type="AlphaFoldDB" id="A0A6B8KEH2"/>
<dbReference type="KEGG" id="mhey:H2LOC_014830"/>
<accession>A0A6B8KEH2</accession>
<evidence type="ECO:0000313" key="1">
    <source>
        <dbReference type="EMBL" id="QGM46864.1"/>
    </source>
</evidence>
<evidence type="ECO:0000313" key="2">
    <source>
        <dbReference type="Proteomes" id="UP000309061"/>
    </source>
</evidence>
<dbReference type="RefSeq" id="WP_136497753.1">
    <property type="nucleotide sequence ID" value="NZ_CP046052.1"/>
</dbReference>
<dbReference type="EMBL" id="CP046052">
    <property type="protein sequence ID" value="QGM46864.1"/>
    <property type="molecule type" value="Genomic_DNA"/>
</dbReference>
<protein>
    <recommendedName>
        <fullName evidence="3">ParB/Sulfiredoxin domain-containing protein</fullName>
    </recommendedName>
</protein>
<gene>
    <name evidence="1" type="ORF">H2LOC_014830</name>
</gene>
<reference evidence="1 2" key="1">
    <citation type="submission" date="2019-11" db="EMBL/GenBank/DDBJ databases">
        <title>The genome sequence of Methylocystis heyeri.</title>
        <authorList>
            <person name="Oshkin I.Y."/>
            <person name="Miroshnikov K."/>
            <person name="Dedysh S.N."/>
        </authorList>
    </citation>
    <scope>NUCLEOTIDE SEQUENCE [LARGE SCALE GENOMIC DNA]</scope>
    <source>
        <strain evidence="1 2">H2</strain>
    </source>
</reference>